<dbReference type="AlphaFoldDB" id="A0AAV9UPN1"/>
<gene>
    <name evidence="3" type="ORF">TWF696_006705</name>
</gene>
<evidence type="ECO:0000256" key="2">
    <source>
        <dbReference type="SAM" id="SignalP"/>
    </source>
</evidence>
<sequence length="589" mass="65286">MARTYFPEARTVALTLELLLLLFFQDVSAYYQYNLPIGWEDKPPTTLVNSPVSRNNECRSFKPKRVVQPTSYEASTIYNVQNSFVTNVVAFYRDFQCKGTKGPVPAMLLVLDPNNSLGVNIVDFKKLRFFAQIHSTQSVDIALFDQIIQRLTGDSIQPNRVYHWTSNGAFAGTSDADGLIQNFQMEDIATPEELDMVASENTRDIEIVLGRVTNRVLAGDPERQAKIELLEAIAPQLLRPVPPRMALRPAAPRQTDTASANRPVESAAPVVPGDTASRTSASTAGLTPEQIANWPVDIAGLVMQFVEAPDPQNWFKTIVAEAYQAQKRMRAAYEVLQSAAQIMRSGGVDPQVLMEQLSQFGGQFANDGREGLQENIDRGQVPDTVLELPQYRQPAQVAANLEAQNGGNANEGAEIEEIRYEVPGEQTQLSQQEFLWGQQAQQSDSMPLGDLSFIQDFDFTDFELPQFGSQGAQNLISNNLNGFESLNGQDLNMNALISDPFDKALLASLRLPGLESMEGKEWTEDPATPRSWPPGPINVSPEMGNWFAGEAVPVVQRERSRAFAREGVDGDDFDIDEYFQSGRKQLKVD</sequence>
<keyword evidence="4" id="KW-1185">Reference proteome</keyword>
<comment type="caution">
    <text evidence="3">The sequence shown here is derived from an EMBL/GenBank/DDBJ whole genome shotgun (WGS) entry which is preliminary data.</text>
</comment>
<name>A0AAV9UPN1_9PEZI</name>
<evidence type="ECO:0000256" key="1">
    <source>
        <dbReference type="SAM" id="MobiDB-lite"/>
    </source>
</evidence>
<feature type="signal peptide" evidence="2">
    <location>
        <begin position="1"/>
        <end position="29"/>
    </location>
</feature>
<feature type="region of interest" description="Disordered" evidence="1">
    <location>
        <begin position="249"/>
        <end position="286"/>
    </location>
</feature>
<feature type="chain" id="PRO_5043373282" evidence="2">
    <location>
        <begin position="30"/>
        <end position="589"/>
    </location>
</feature>
<feature type="compositionally biased region" description="Polar residues" evidence="1">
    <location>
        <begin position="276"/>
        <end position="285"/>
    </location>
</feature>
<keyword evidence="2" id="KW-0732">Signal</keyword>
<organism evidence="3 4">
    <name type="scientific">Orbilia brochopaga</name>
    <dbReference type="NCBI Taxonomy" id="3140254"/>
    <lineage>
        <taxon>Eukaryota</taxon>
        <taxon>Fungi</taxon>
        <taxon>Dikarya</taxon>
        <taxon>Ascomycota</taxon>
        <taxon>Pezizomycotina</taxon>
        <taxon>Orbiliomycetes</taxon>
        <taxon>Orbiliales</taxon>
        <taxon>Orbiliaceae</taxon>
        <taxon>Orbilia</taxon>
    </lineage>
</organism>
<proteinExistence type="predicted"/>
<evidence type="ECO:0000313" key="3">
    <source>
        <dbReference type="EMBL" id="KAK6346583.1"/>
    </source>
</evidence>
<reference evidence="3 4" key="1">
    <citation type="submission" date="2019-10" db="EMBL/GenBank/DDBJ databases">
        <authorList>
            <person name="Palmer J.M."/>
        </authorList>
    </citation>
    <scope>NUCLEOTIDE SEQUENCE [LARGE SCALE GENOMIC DNA]</scope>
    <source>
        <strain evidence="3 4">TWF696</strain>
    </source>
</reference>
<dbReference type="Proteomes" id="UP001375240">
    <property type="component" value="Unassembled WGS sequence"/>
</dbReference>
<accession>A0AAV9UPN1</accession>
<evidence type="ECO:0000313" key="4">
    <source>
        <dbReference type="Proteomes" id="UP001375240"/>
    </source>
</evidence>
<dbReference type="EMBL" id="JAVHNQ010000005">
    <property type="protein sequence ID" value="KAK6346583.1"/>
    <property type="molecule type" value="Genomic_DNA"/>
</dbReference>
<protein>
    <submittedName>
        <fullName evidence="3">Uncharacterized protein</fullName>
    </submittedName>
</protein>